<dbReference type="STRING" id="157733.AB986_01685"/>
<dbReference type="GO" id="GO:0055085">
    <property type="term" value="P:transmembrane transport"/>
    <property type="evidence" value="ECO:0007669"/>
    <property type="project" value="InterPro"/>
</dbReference>
<keyword evidence="2 6" id="KW-0813">Transport</keyword>
<dbReference type="Pfam" id="PF00528">
    <property type="entry name" value="BPD_transp_1"/>
    <property type="match status" value="1"/>
</dbReference>
<feature type="transmembrane region" description="Helical" evidence="6">
    <location>
        <begin position="153"/>
        <end position="174"/>
    </location>
</feature>
<feature type="transmembrane region" description="Helical" evidence="6">
    <location>
        <begin position="66"/>
        <end position="90"/>
    </location>
</feature>
<evidence type="ECO:0000259" key="7">
    <source>
        <dbReference type="PROSITE" id="PS50928"/>
    </source>
</evidence>
<dbReference type="Proteomes" id="UP000035996">
    <property type="component" value="Unassembled WGS sequence"/>
</dbReference>
<dbReference type="OrthoDB" id="9785836at2"/>
<evidence type="ECO:0000256" key="2">
    <source>
        <dbReference type="ARBA" id="ARBA00022448"/>
    </source>
</evidence>
<evidence type="ECO:0000256" key="4">
    <source>
        <dbReference type="ARBA" id="ARBA00022989"/>
    </source>
</evidence>
<gene>
    <name evidence="8" type="ORF">AB986_01685</name>
</gene>
<dbReference type="InterPro" id="IPR000515">
    <property type="entry name" value="MetI-like"/>
</dbReference>
<comment type="subcellular location">
    <subcellularLocation>
        <location evidence="6">Cell membrane</location>
        <topology evidence="6">Multi-pass membrane protein</topology>
    </subcellularLocation>
    <subcellularLocation>
        <location evidence="1">Membrane</location>
        <topology evidence="1">Multi-pass membrane protein</topology>
    </subcellularLocation>
</comment>
<evidence type="ECO:0000313" key="8">
    <source>
        <dbReference type="EMBL" id="KMM38062.1"/>
    </source>
</evidence>
<dbReference type="InterPro" id="IPR052730">
    <property type="entry name" value="Sugar_ABC_transporter"/>
</dbReference>
<dbReference type="EMBL" id="LELK01000001">
    <property type="protein sequence ID" value="KMM38062.1"/>
    <property type="molecule type" value="Genomic_DNA"/>
</dbReference>
<proteinExistence type="inferred from homology"/>
<name>A0A0J6FUM6_9BACL</name>
<feature type="domain" description="ABC transmembrane type-1" evidence="7">
    <location>
        <begin position="62"/>
        <end position="281"/>
    </location>
</feature>
<feature type="transmembrane region" description="Helical" evidence="6">
    <location>
        <begin position="12"/>
        <end position="34"/>
    </location>
</feature>
<feature type="transmembrane region" description="Helical" evidence="6">
    <location>
        <begin position="258"/>
        <end position="281"/>
    </location>
</feature>
<comment type="caution">
    <text evidence="8">The sequence shown here is derived from an EMBL/GenBank/DDBJ whole genome shotgun (WGS) entry which is preliminary data.</text>
</comment>
<feature type="transmembrane region" description="Helical" evidence="6">
    <location>
        <begin position="102"/>
        <end position="123"/>
    </location>
</feature>
<dbReference type="PATRIC" id="fig|157733.3.peg.2546"/>
<dbReference type="GO" id="GO:0005886">
    <property type="term" value="C:plasma membrane"/>
    <property type="evidence" value="ECO:0007669"/>
    <property type="project" value="UniProtKB-SubCell"/>
</dbReference>
<dbReference type="CDD" id="cd06261">
    <property type="entry name" value="TM_PBP2"/>
    <property type="match status" value="1"/>
</dbReference>
<evidence type="ECO:0000256" key="1">
    <source>
        <dbReference type="ARBA" id="ARBA00004141"/>
    </source>
</evidence>
<feature type="transmembrane region" description="Helical" evidence="6">
    <location>
        <begin position="204"/>
        <end position="226"/>
    </location>
</feature>
<keyword evidence="3 6" id="KW-0812">Transmembrane</keyword>
<keyword evidence="4 6" id="KW-1133">Transmembrane helix</keyword>
<evidence type="ECO:0000256" key="5">
    <source>
        <dbReference type="ARBA" id="ARBA00023136"/>
    </source>
</evidence>
<reference evidence="8" key="1">
    <citation type="submission" date="2015-06" db="EMBL/GenBank/DDBJ databases">
        <authorList>
            <person name="Liu B."/>
            <person name="Wang J."/>
            <person name="Zhu Y."/>
            <person name="Liu G."/>
            <person name="Chen Q."/>
            <person name="Zheng C."/>
            <person name="Che J."/>
            <person name="Ge C."/>
            <person name="Shi H."/>
            <person name="Pan Z."/>
            <person name="Liu X."/>
        </authorList>
    </citation>
    <scope>NUCLEOTIDE SEQUENCE [LARGE SCALE GENOMIC DNA]</scope>
    <source>
        <strain evidence="8">DSM 16346</strain>
    </source>
</reference>
<evidence type="ECO:0000313" key="9">
    <source>
        <dbReference type="Proteomes" id="UP000035996"/>
    </source>
</evidence>
<dbReference type="AlphaFoldDB" id="A0A0J6FUM6"/>
<accession>A0A0J6FUM6</accession>
<dbReference type="InterPro" id="IPR035906">
    <property type="entry name" value="MetI-like_sf"/>
</dbReference>
<protein>
    <recommendedName>
        <fullName evidence="7">ABC transmembrane type-1 domain-containing protein</fullName>
    </recommendedName>
</protein>
<sequence length="294" mass="33357">MNGQIGLLKNKWKAGLYLLPAVMVIFLLVGYGMWSAVAQSFQTIDGSWTTNSYLTLFRNQLFLDSIILTIRVTTIATILALAIGLVMTRLLYQFFKDSSSKLLVWIPILIPHFVAGYLVFLFLSQSGLLSSFLSHLGVIENRADFPVLVQDQFGLGIILTYVWKEVPFVILMLLPVYYEIDHRYSEVVRTLGGSRWDSFKTVEWPWLLPVLVETGVILFAFIASAFEVPYLLGVTRPEMLPVRAYEWFFNGDWSKRPLAFSAMIVPGVVALLLSISLIGAIQKHRLRMVKGRVR</sequence>
<dbReference type="Gene3D" id="1.10.3720.10">
    <property type="entry name" value="MetI-like"/>
    <property type="match status" value="1"/>
</dbReference>
<dbReference type="PANTHER" id="PTHR43759:SF1">
    <property type="entry name" value="GLUCOSE IMPORT SYSTEM PERMEASE PROTEIN GLCT"/>
    <property type="match status" value="1"/>
</dbReference>
<keyword evidence="5 6" id="KW-0472">Membrane</keyword>
<comment type="similarity">
    <text evidence="6">Belongs to the binding-protein-dependent transport system permease family.</text>
</comment>
<dbReference type="PANTHER" id="PTHR43759">
    <property type="entry name" value="TREHALOSE TRANSPORT SYSTEM PERMEASE PROTEIN SUGA"/>
    <property type="match status" value="1"/>
</dbReference>
<dbReference type="SUPFAM" id="SSF161098">
    <property type="entry name" value="MetI-like"/>
    <property type="match status" value="1"/>
</dbReference>
<dbReference type="RefSeq" id="WP_048309145.1">
    <property type="nucleotide sequence ID" value="NZ_CP119526.1"/>
</dbReference>
<keyword evidence="9" id="KW-1185">Reference proteome</keyword>
<evidence type="ECO:0000256" key="3">
    <source>
        <dbReference type="ARBA" id="ARBA00022692"/>
    </source>
</evidence>
<evidence type="ECO:0000256" key="6">
    <source>
        <dbReference type="RuleBase" id="RU363032"/>
    </source>
</evidence>
<organism evidence="8 9">
    <name type="scientific">Guptibacillus hwajinpoensis</name>
    <dbReference type="NCBI Taxonomy" id="208199"/>
    <lineage>
        <taxon>Bacteria</taxon>
        <taxon>Bacillati</taxon>
        <taxon>Bacillota</taxon>
        <taxon>Bacilli</taxon>
        <taxon>Bacillales</taxon>
        <taxon>Guptibacillaceae</taxon>
        <taxon>Guptibacillus</taxon>
    </lineage>
</organism>
<dbReference type="PROSITE" id="PS50928">
    <property type="entry name" value="ABC_TM1"/>
    <property type="match status" value="1"/>
</dbReference>